<dbReference type="AlphaFoldDB" id="A0A4Q8AKA8"/>
<gene>
    <name evidence="1" type="ORF">EV379_1253</name>
</gene>
<accession>A0A4Q8AKA8</accession>
<dbReference type="Proteomes" id="UP000291483">
    <property type="component" value="Unassembled WGS sequence"/>
</dbReference>
<evidence type="ECO:0008006" key="3">
    <source>
        <dbReference type="Google" id="ProtNLM"/>
    </source>
</evidence>
<evidence type="ECO:0000313" key="1">
    <source>
        <dbReference type="EMBL" id="RZU64942.1"/>
    </source>
</evidence>
<reference evidence="1 2" key="1">
    <citation type="submission" date="2019-02" db="EMBL/GenBank/DDBJ databases">
        <title>Sequencing the genomes of 1000 actinobacteria strains.</title>
        <authorList>
            <person name="Klenk H.-P."/>
        </authorList>
    </citation>
    <scope>NUCLEOTIDE SEQUENCE [LARGE SCALE GENOMIC DNA]</scope>
    <source>
        <strain evidence="1 2">DSM 18319</strain>
    </source>
</reference>
<dbReference type="EMBL" id="SHLC01000001">
    <property type="protein sequence ID" value="RZU64942.1"/>
    <property type="molecule type" value="Genomic_DNA"/>
</dbReference>
<keyword evidence="2" id="KW-1185">Reference proteome</keyword>
<dbReference type="OrthoDB" id="3231936at2"/>
<evidence type="ECO:0000313" key="2">
    <source>
        <dbReference type="Proteomes" id="UP000291483"/>
    </source>
</evidence>
<comment type="caution">
    <text evidence="1">The sequence shown here is derived from an EMBL/GenBank/DDBJ whole genome shotgun (WGS) entry which is preliminary data.</text>
</comment>
<proteinExistence type="predicted"/>
<sequence length="366" mass="40179">MWSFGIFDALTGNSVDDVFPAAGNWRTSSTAIGSGQHKFHLRDAATRVPQSVARNLFADWSRVLVVMDGGVPVYAGIILKTEYDKDTGVLTVEHSELRLIYSKRHVYGVDEYNSTAQIQVVGKSPKGLLLAVIKAASYRPVPGNWTLPMRFPADEAGGVSKTWFHYQLMKAEDMITEVGRMAGAVDFYLQPKLDANGRLFWDVILGSPRLPGATIDAPTTVPEPIITGLREVRDAARRLTGVLMVGKGSEMDIRVGKAGATVAPTIPYLDDSRSAKATDNQFELNALATSEMGVHEFPVAQYEFKLTHTRDADGSELFKLSDCVPGARVLVETRDDEWLYDGQKTFYVLGVSGDMSRTVTPEVQEL</sequence>
<dbReference type="RefSeq" id="WP_130505366.1">
    <property type="nucleotide sequence ID" value="NZ_SHLC01000001.1"/>
</dbReference>
<name>A0A4Q8AKA8_9MICO</name>
<organism evidence="1 2">
    <name type="scientific">Microterricola gilva</name>
    <dbReference type="NCBI Taxonomy" id="393267"/>
    <lineage>
        <taxon>Bacteria</taxon>
        <taxon>Bacillati</taxon>
        <taxon>Actinomycetota</taxon>
        <taxon>Actinomycetes</taxon>
        <taxon>Micrococcales</taxon>
        <taxon>Microbacteriaceae</taxon>
        <taxon>Microterricola</taxon>
    </lineage>
</organism>
<protein>
    <recommendedName>
        <fullName evidence="3">ReqiPepy6 Gp37-like protein</fullName>
    </recommendedName>
</protein>